<sequence length="143" mass="16221">MILDAASKILPVLLLFLVGLFFRKTNFISETTISELKKIIVNFSLSSLLFLSFSKTNFEVKYLSIILPMFLICVILLYIGKFLKTILKVKYDYFPLLFTGFEAGMLGYSLFSIAFGLENLFKFAIIDLGQVIFCLFCISGNTC</sequence>
<feature type="transmembrane region" description="Helical" evidence="2">
    <location>
        <begin position="60"/>
        <end position="79"/>
    </location>
</feature>
<comment type="caution">
    <text evidence="3">The sequence shown here is derived from an EMBL/GenBank/DDBJ whole genome shotgun (WGS) entry which is preliminary data.</text>
</comment>
<dbReference type="RefSeq" id="WP_022587518.1">
    <property type="nucleotide sequence ID" value="NZ_JABEQB010000014.1"/>
</dbReference>
<proteinExistence type="predicted"/>
<feature type="transmembrane region" description="Helical" evidence="2">
    <location>
        <begin position="91"/>
        <end position="114"/>
    </location>
</feature>
<keyword evidence="2" id="KW-0812">Transmembrane</keyword>
<organism evidence="3 4">
    <name type="scientific">Caldanaerobacter subterraneus</name>
    <dbReference type="NCBI Taxonomy" id="911092"/>
    <lineage>
        <taxon>Bacteria</taxon>
        <taxon>Bacillati</taxon>
        <taxon>Bacillota</taxon>
        <taxon>Clostridia</taxon>
        <taxon>Thermoanaerobacterales</taxon>
        <taxon>Thermoanaerobacteraceae</taxon>
        <taxon>Caldanaerobacter</taxon>
    </lineage>
</organism>
<feature type="transmembrane region" description="Helical" evidence="2">
    <location>
        <begin position="6"/>
        <end position="23"/>
    </location>
</feature>
<reference evidence="3 4" key="1">
    <citation type="submission" date="2020-04" db="EMBL/GenBank/DDBJ databases">
        <title>Draft genome sequence of Caldanaerobacter sunterraneus. strain 1523vc isolated from Griffin hot spring, Kamchatka, Russia.</title>
        <authorList>
            <person name="Toshchakov S.V."/>
            <person name="Podosokorskaya O.A."/>
            <person name="Kublanov I.V."/>
            <person name="Korzhenkov A."/>
            <person name="Patrushev M.V."/>
        </authorList>
    </citation>
    <scope>NUCLEOTIDE SEQUENCE [LARGE SCALE GENOMIC DNA]</scope>
    <source>
        <strain evidence="3 4">1523vc</strain>
    </source>
</reference>
<dbReference type="PANTHER" id="PTHR36838">
    <property type="entry name" value="AUXIN EFFLUX CARRIER FAMILY PROTEIN"/>
    <property type="match status" value="1"/>
</dbReference>
<name>A0A7Y2L7W8_9THEO</name>
<keyword evidence="2" id="KW-0472">Membrane</keyword>
<feature type="transmembrane region" description="Helical" evidence="2">
    <location>
        <begin position="120"/>
        <end position="138"/>
    </location>
</feature>
<evidence type="ECO:0000313" key="4">
    <source>
        <dbReference type="Proteomes" id="UP000529861"/>
    </source>
</evidence>
<keyword evidence="1" id="KW-0813">Transport</keyword>
<protein>
    <recommendedName>
        <fullName evidence="5">Permease</fullName>
    </recommendedName>
</protein>
<keyword evidence="2" id="KW-1133">Transmembrane helix</keyword>
<dbReference type="PANTHER" id="PTHR36838:SF3">
    <property type="entry name" value="TRANSPORTER AUXIN EFFLUX CARRIER EC FAMILY"/>
    <property type="match status" value="1"/>
</dbReference>
<dbReference type="Proteomes" id="UP000529861">
    <property type="component" value="Unassembled WGS sequence"/>
</dbReference>
<gene>
    <name evidence="3" type="ORF">HKI81_06180</name>
</gene>
<evidence type="ECO:0008006" key="5">
    <source>
        <dbReference type="Google" id="ProtNLM"/>
    </source>
</evidence>
<evidence type="ECO:0000313" key="3">
    <source>
        <dbReference type="EMBL" id="NNG66832.1"/>
    </source>
</evidence>
<evidence type="ECO:0000256" key="2">
    <source>
        <dbReference type="SAM" id="Phobius"/>
    </source>
</evidence>
<accession>A0A7Y2L7W8</accession>
<dbReference type="EMBL" id="JABEQB010000014">
    <property type="protein sequence ID" value="NNG66832.1"/>
    <property type="molecule type" value="Genomic_DNA"/>
</dbReference>
<evidence type="ECO:0000256" key="1">
    <source>
        <dbReference type="ARBA" id="ARBA00022448"/>
    </source>
</evidence>
<dbReference type="AlphaFoldDB" id="A0A7Y2L7W8"/>